<gene>
    <name evidence="2" type="ORF">LzC2_00200</name>
</gene>
<accession>A0ABX1V7W1</accession>
<keyword evidence="3" id="KW-1185">Reference proteome</keyword>
<feature type="transmembrane region" description="Helical" evidence="1">
    <location>
        <begin position="20"/>
        <end position="39"/>
    </location>
</feature>
<dbReference type="EMBL" id="WTPX01000001">
    <property type="protein sequence ID" value="NNJ23973.1"/>
    <property type="molecule type" value="Genomic_DNA"/>
</dbReference>
<keyword evidence="1" id="KW-0812">Transmembrane</keyword>
<feature type="transmembrane region" description="Helical" evidence="1">
    <location>
        <begin position="85"/>
        <end position="105"/>
    </location>
</feature>
<reference evidence="2 3" key="1">
    <citation type="journal article" date="2020" name="Syst. Appl. Microbiol.">
        <title>Alienimonas chondri sp. nov., a novel planctomycete isolated from the biofilm of the red alga Chondrus crispus.</title>
        <authorList>
            <person name="Vitorino I."/>
            <person name="Albuquerque L."/>
            <person name="Wiegand S."/>
            <person name="Kallscheuer N."/>
            <person name="da Costa M.S."/>
            <person name="Lobo-da-Cunha A."/>
            <person name="Jogler C."/>
            <person name="Lage O.M."/>
        </authorList>
    </citation>
    <scope>NUCLEOTIDE SEQUENCE [LARGE SCALE GENOMIC DNA]</scope>
    <source>
        <strain evidence="2 3">LzC2</strain>
    </source>
</reference>
<sequence length="137" mass="14891">MTDPPDRLMDFDQFRGVFSAAAHEFLLWVGFGTIVGLCAKAVMPGRDPGGAIATTLMGIAGSVIGCGVLIFTLEQLGRRHGPITPISPVGFAAGIAGAFTLLLFYRLFSGRLLVESEDGEELMHDRDRRRRRRKLTA</sequence>
<organism evidence="2 3">
    <name type="scientific">Alienimonas chondri</name>
    <dbReference type="NCBI Taxonomy" id="2681879"/>
    <lineage>
        <taxon>Bacteria</taxon>
        <taxon>Pseudomonadati</taxon>
        <taxon>Planctomycetota</taxon>
        <taxon>Planctomycetia</taxon>
        <taxon>Planctomycetales</taxon>
        <taxon>Planctomycetaceae</taxon>
        <taxon>Alienimonas</taxon>
    </lineage>
</organism>
<evidence type="ECO:0000256" key="1">
    <source>
        <dbReference type="SAM" id="Phobius"/>
    </source>
</evidence>
<keyword evidence="1" id="KW-1133">Transmembrane helix</keyword>
<dbReference type="RefSeq" id="WP_246254587.1">
    <property type="nucleotide sequence ID" value="NZ_WTPX01000001.1"/>
</dbReference>
<keyword evidence="1" id="KW-0472">Membrane</keyword>
<evidence type="ECO:0000313" key="2">
    <source>
        <dbReference type="EMBL" id="NNJ23973.1"/>
    </source>
</evidence>
<comment type="caution">
    <text evidence="2">The sequence shown here is derived from an EMBL/GenBank/DDBJ whole genome shotgun (WGS) entry which is preliminary data.</text>
</comment>
<evidence type="ECO:0008006" key="4">
    <source>
        <dbReference type="Google" id="ProtNLM"/>
    </source>
</evidence>
<evidence type="ECO:0000313" key="3">
    <source>
        <dbReference type="Proteomes" id="UP000609651"/>
    </source>
</evidence>
<protein>
    <recommendedName>
        <fullName evidence="4">Transglycosylase</fullName>
    </recommendedName>
</protein>
<name>A0ABX1V7W1_9PLAN</name>
<feature type="transmembrane region" description="Helical" evidence="1">
    <location>
        <begin position="51"/>
        <end position="73"/>
    </location>
</feature>
<dbReference type="Proteomes" id="UP000609651">
    <property type="component" value="Unassembled WGS sequence"/>
</dbReference>
<proteinExistence type="predicted"/>